<evidence type="ECO:0000256" key="1">
    <source>
        <dbReference type="ARBA" id="ARBA00005232"/>
    </source>
</evidence>
<dbReference type="InterPro" id="IPR039551">
    <property type="entry name" value="Cho/carn_acyl_trans"/>
</dbReference>
<sequence length="690" mass="71376">MYRFQPTLKRLPVPALEQTVRDAVAFAGVFASAEDKALLENQAQRFMDGAAAKLQERLLRYAAAAPTGNWLEPTWDGGYLGWRGPLPVHMNYFLEADLAGAGRLAALSQADVAYEACIASLEHFGRVRREELEPDSDRQGPMCMAQHARVSGHARIPKAGSDEAVCYDTPPLGLQAEGAGGLHFATRYEPVRGTRTVAVLRAGHVFVVPLTLEDGETPHPALRDALSRIAAGTAGAGGAGAGSTAGLAGLPLLTALPREDWAQARQALVAHPDGRRLIDGIDRSQFVLCLDEGACVDESALLRGYILGGDPASTGAAGGASLDGAAAAARWFDKHCVVVGRVADDAASAAGPASGGADAGGSHRVGFLFEHMPGDGLTTLRWVEAVRTALADGTAAASGSAGDAASVLGDALSHPNSVALPAEAAALVSDAVSRGRAEIANWYRDMSGFALRLEGSGSTAFKEAGLPPDAGFQFAMQAGTLRATGSLRATYESCSTARFLHGRTEVIRGASPEAAAAARAFDGLSDSASLESKQAVWQAVQAATTAHRNFSARCQDGQGIDRHLTGLGLALDLLATPEPQLDEGPSASLDPAEREAATAFLRSPLLTSAATWRLSTSNCGSQQTAYFGFGPVAEAGAGVGYFIRKQDLRATVTSFADPAAPGVDAADIATAFSDAVAKLLALGRDVNGRA</sequence>
<proteinExistence type="inferred from homology"/>
<comment type="caution">
    <text evidence="6">The sequence shown here is derived from an EMBL/GenBank/DDBJ whole genome shotgun (WGS) entry which is preliminary data.</text>
</comment>
<dbReference type="InterPro" id="IPR042231">
    <property type="entry name" value="Cho/carn_acyl_trans_2"/>
</dbReference>
<dbReference type="GO" id="GO:0004095">
    <property type="term" value="F:carnitine O-palmitoyltransferase activity"/>
    <property type="evidence" value="ECO:0007669"/>
    <property type="project" value="TreeGrafter"/>
</dbReference>
<dbReference type="GO" id="GO:0005739">
    <property type="term" value="C:mitochondrion"/>
    <property type="evidence" value="ECO:0007669"/>
    <property type="project" value="TreeGrafter"/>
</dbReference>
<dbReference type="Proteomes" id="UP000323011">
    <property type="component" value="Unassembled WGS sequence"/>
</dbReference>
<feature type="domain" description="Choline/carnitine acyltransferase" evidence="5">
    <location>
        <begin position="11"/>
        <end position="338"/>
    </location>
</feature>
<feature type="domain" description="Choline/carnitine acyltransferase" evidence="5">
    <location>
        <begin position="364"/>
        <end position="656"/>
    </location>
</feature>
<comment type="similarity">
    <text evidence="1">Belongs to the carnitine/choline acetyltransferase family.</text>
</comment>
<dbReference type="Pfam" id="PF00755">
    <property type="entry name" value="Carn_acyltransf"/>
    <property type="match status" value="2"/>
</dbReference>
<dbReference type="Gene3D" id="3.30.559.70">
    <property type="entry name" value="Choline/Carnitine o-acyltransferase, domain 2"/>
    <property type="match status" value="1"/>
</dbReference>
<evidence type="ECO:0000313" key="7">
    <source>
        <dbReference type="Proteomes" id="UP000323011"/>
    </source>
</evidence>
<keyword evidence="2" id="KW-0808">Transferase</keyword>
<accession>A0A5A8C6B0</accession>
<gene>
    <name evidence="6" type="ORF">FNF29_07386</name>
</gene>
<dbReference type="EMBL" id="VLTN01000067">
    <property type="protein sequence ID" value="KAA0147441.1"/>
    <property type="molecule type" value="Genomic_DNA"/>
</dbReference>
<protein>
    <recommendedName>
        <fullName evidence="5">Choline/carnitine acyltransferase domain-containing protein</fullName>
    </recommendedName>
</protein>
<name>A0A5A8C6B0_CAFRO</name>
<evidence type="ECO:0000256" key="3">
    <source>
        <dbReference type="ARBA" id="ARBA00023315"/>
    </source>
</evidence>
<organism evidence="6 7">
    <name type="scientific">Cafeteria roenbergensis</name>
    <name type="common">Marine flagellate</name>
    <dbReference type="NCBI Taxonomy" id="33653"/>
    <lineage>
        <taxon>Eukaryota</taxon>
        <taxon>Sar</taxon>
        <taxon>Stramenopiles</taxon>
        <taxon>Bigyra</taxon>
        <taxon>Opalozoa</taxon>
        <taxon>Bicosoecida</taxon>
        <taxon>Cafeteriaceae</taxon>
        <taxon>Cafeteria</taxon>
    </lineage>
</organism>
<dbReference type="InterPro" id="IPR000542">
    <property type="entry name" value="Carn_acyl_trans"/>
</dbReference>
<dbReference type="SUPFAM" id="SSF52777">
    <property type="entry name" value="CoA-dependent acyltransferases"/>
    <property type="match status" value="2"/>
</dbReference>
<dbReference type="AlphaFoldDB" id="A0A5A8C6B0"/>
<reference evidence="6 7" key="1">
    <citation type="submission" date="2019-07" db="EMBL/GenBank/DDBJ databases">
        <title>Genomes of Cafeteria roenbergensis.</title>
        <authorList>
            <person name="Fischer M.G."/>
            <person name="Hackl T."/>
            <person name="Roman M."/>
        </authorList>
    </citation>
    <scope>NUCLEOTIDE SEQUENCE [LARGE SCALE GENOMIC DNA]</scope>
    <source>
        <strain evidence="6 7">BVI</strain>
    </source>
</reference>
<evidence type="ECO:0000259" key="5">
    <source>
        <dbReference type="Pfam" id="PF00755"/>
    </source>
</evidence>
<keyword evidence="7" id="KW-1185">Reference proteome</keyword>
<dbReference type="GO" id="GO:0006635">
    <property type="term" value="P:fatty acid beta-oxidation"/>
    <property type="evidence" value="ECO:0007669"/>
    <property type="project" value="TreeGrafter"/>
</dbReference>
<evidence type="ECO:0000256" key="4">
    <source>
        <dbReference type="PIRSR" id="PIRSR600542-1"/>
    </source>
</evidence>
<feature type="active site" description="Proton acceptor" evidence="4">
    <location>
        <position position="371"/>
    </location>
</feature>
<keyword evidence="3" id="KW-0012">Acyltransferase</keyword>
<dbReference type="PANTHER" id="PTHR22589:SF16">
    <property type="entry name" value="CARNITINE O-PALMITOYLTRANSFERASE 2, MITOCHONDRIAL"/>
    <property type="match status" value="1"/>
</dbReference>
<dbReference type="Gene3D" id="3.30.559.10">
    <property type="entry name" value="Chloramphenicol acetyltransferase-like domain"/>
    <property type="match status" value="1"/>
</dbReference>
<evidence type="ECO:0000256" key="2">
    <source>
        <dbReference type="ARBA" id="ARBA00022679"/>
    </source>
</evidence>
<evidence type="ECO:0000313" key="6">
    <source>
        <dbReference type="EMBL" id="KAA0147441.1"/>
    </source>
</evidence>
<dbReference type="PANTHER" id="PTHR22589">
    <property type="entry name" value="CARNITINE O-ACYLTRANSFERASE"/>
    <property type="match status" value="1"/>
</dbReference>
<dbReference type="InterPro" id="IPR023213">
    <property type="entry name" value="CAT-like_dom_sf"/>
</dbReference>